<proteinExistence type="predicted"/>
<sequence length="90" mass="10630">MKSEKAKEFIDGCINNLTAELADHAKWQIRTAMTHTADLAEQEAEERMQKKAISAFDDMWFENGEDGEFEPDYEYHRRNFIQKLNENEND</sequence>
<name>A0ABQ6S3F0_9BACT</name>
<gene>
    <name evidence="1" type="ORF">F2A26_09755</name>
</gene>
<protein>
    <submittedName>
        <fullName evidence="1">Uncharacterized protein</fullName>
    </submittedName>
</protein>
<comment type="caution">
    <text evidence="1">The sequence shown here is derived from an EMBL/GenBank/DDBJ whole genome shotgun (WGS) entry which is preliminary data.</text>
</comment>
<evidence type="ECO:0000313" key="1">
    <source>
        <dbReference type="EMBL" id="KAA3158817.1"/>
    </source>
</evidence>
<organism evidence="1 2">
    <name type="scientific">Alistipes finegoldii</name>
    <dbReference type="NCBI Taxonomy" id="214856"/>
    <lineage>
        <taxon>Bacteria</taxon>
        <taxon>Pseudomonadati</taxon>
        <taxon>Bacteroidota</taxon>
        <taxon>Bacteroidia</taxon>
        <taxon>Bacteroidales</taxon>
        <taxon>Rikenellaceae</taxon>
        <taxon>Alistipes</taxon>
    </lineage>
</organism>
<keyword evidence="2" id="KW-1185">Reference proteome</keyword>
<dbReference type="Proteomes" id="UP000324870">
    <property type="component" value="Unassembled WGS sequence"/>
</dbReference>
<dbReference type="EMBL" id="VVND01000015">
    <property type="protein sequence ID" value="KAA3158817.1"/>
    <property type="molecule type" value="Genomic_DNA"/>
</dbReference>
<evidence type="ECO:0000313" key="2">
    <source>
        <dbReference type="Proteomes" id="UP000324870"/>
    </source>
</evidence>
<reference evidence="1 2" key="1">
    <citation type="journal article" date="2019" name="Nat. Med.">
        <title>A library of human gut bacterial isolates paired with longitudinal multiomics data enables mechanistic microbiome research.</title>
        <authorList>
            <person name="Poyet M."/>
            <person name="Groussin M."/>
            <person name="Gibbons S.M."/>
            <person name="Avila-Pacheco J."/>
            <person name="Jiang X."/>
            <person name="Kearney S.M."/>
            <person name="Perrotta A.R."/>
            <person name="Berdy B."/>
            <person name="Zhao S."/>
            <person name="Lieberman T.D."/>
            <person name="Swanson P.K."/>
            <person name="Smith M."/>
            <person name="Roesemann S."/>
            <person name="Alexander J.E."/>
            <person name="Rich S.A."/>
            <person name="Livny J."/>
            <person name="Vlamakis H."/>
            <person name="Clish C."/>
            <person name="Bullock K."/>
            <person name="Deik A."/>
            <person name="Scott J."/>
            <person name="Pierce K.A."/>
            <person name="Xavier R.J."/>
            <person name="Alm E.J."/>
        </authorList>
    </citation>
    <scope>NUCLEOTIDE SEQUENCE [LARGE SCALE GENOMIC DNA]</scope>
    <source>
        <strain evidence="1 2">BIOML-A1</strain>
    </source>
</reference>
<dbReference type="RefSeq" id="WP_130063257.1">
    <property type="nucleotide sequence ID" value="NZ_JAHOOI010000006.1"/>
</dbReference>
<accession>A0ABQ6S3F0</accession>